<keyword evidence="1" id="KW-0812">Transmembrane</keyword>
<dbReference type="EMBL" id="VXRG01000007">
    <property type="protein sequence ID" value="MXY91950.1"/>
    <property type="molecule type" value="Genomic_DNA"/>
</dbReference>
<feature type="transmembrane region" description="Helical" evidence="1">
    <location>
        <begin position="37"/>
        <end position="55"/>
    </location>
</feature>
<organism evidence="2">
    <name type="scientific">Caldilineaceae bacterium SB0664_bin_27</name>
    <dbReference type="NCBI Taxonomy" id="2605260"/>
    <lineage>
        <taxon>Bacteria</taxon>
        <taxon>Bacillati</taxon>
        <taxon>Chloroflexota</taxon>
        <taxon>Caldilineae</taxon>
        <taxon>Caldilineales</taxon>
        <taxon>Caldilineaceae</taxon>
    </lineage>
</organism>
<accession>A0A6B0YM26</accession>
<feature type="transmembrane region" description="Helical" evidence="1">
    <location>
        <begin position="136"/>
        <end position="157"/>
    </location>
</feature>
<comment type="caution">
    <text evidence="2">The sequence shown here is derived from an EMBL/GenBank/DDBJ whole genome shotgun (WGS) entry which is preliminary data.</text>
</comment>
<feature type="transmembrane region" description="Helical" evidence="1">
    <location>
        <begin position="205"/>
        <end position="227"/>
    </location>
</feature>
<dbReference type="PANTHER" id="PTHR39419:SF1">
    <property type="entry name" value="SLL0814 PROTEIN"/>
    <property type="match status" value="1"/>
</dbReference>
<sequence length="288" mass="31591">MSYPRRLFGRDPPGPVPEKTIRLLNALRSQMKLSSRILFCLWLLLMILIPHILRLGGRPTLLIALSLSILVQAGLVLDLLVSALRGRVTLRIGIIIVAVAWTAEFIGHNTGLPFGKYAYTQALQPQIGNVPVQVPVAWLMMLPPAWAVGRLICQGFCRADFSYARTHKAASSFVSGLAFAAWDLFLDPQMVKWNLWRWESPGVYFGIPVINFIGWTIVATVVIFGLSSLAPSKALPLEALLLVYTTVWLLNSVGLGLYFELPGAAAAGFLGMGLVVALAWRQVLASNE</sequence>
<evidence type="ECO:0000256" key="1">
    <source>
        <dbReference type="SAM" id="Phobius"/>
    </source>
</evidence>
<gene>
    <name evidence="2" type="ORF">F4Y42_00705</name>
</gene>
<feature type="transmembrane region" description="Helical" evidence="1">
    <location>
        <begin position="88"/>
        <end position="107"/>
    </location>
</feature>
<dbReference type="AlphaFoldDB" id="A0A6B0YM26"/>
<dbReference type="InterPro" id="IPR007354">
    <property type="entry name" value="CruF-like"/>
</dbReference>
<feature type="transmembrane region" description="Helical" evidence="1">
    <location>
        <begin position="265"/>
        <end position="284"/>
    </location>
</feature>
<feature type="transmembrane region" description="Helical" evidence="1">
    <location>
        <begin position="61"/>
        <end position="81"/>
    </location>
</feature>
<evidence type="ECO:0000313" key="2">
    <source>
        <dbReference type="EMBL" id="MXY91950.1"/>
    </source>
</evidence>
<keyword evidence="1" id="KW-1133">Transmembrane helix</keyword>
<protein>
    <submittedName>
        <fullName evidence="2">Carotenoid biosynthesis protein</fullName>
    </submittedName>
</protein>
<feature type="transmembrane region" description="Helical" evidence="1">
    <location>
        <begin position="239"/>
        <end position="259"/>
    </location>
</feature>
<keyword evidence="1" id="KW-0472">Membrane</keyword>
<dbReference type="Pfam" id="PF04240">
    <property type="entry name" value="Caroten_synth"/>
    <property type="match status" value="1"/>
</dbReference>
<reference evidence="2" key="1">
    <citation type="submission" date="2019-09" db="EMBL/GenBank/DDBJ databases">
        <title>Characterisation of the sponge microbiome using genome-centric metagenomics.</title>
        <authorList>
            <person name="Engelberts J.P."/>
            <person name="Robbins S.J."/>
            <person name="De Goeij J.M."/>
            <person name="Aranda M."/>
            <person name="Bell S.C."/>
            <person name="Webster N.S."/>
        </authorList>
    </citation>
    <scope>NUCLEOTIDE SEQUENCE</scope>
    <source>
        <strain evidence="2">SB0664_bin_27</strain>
    </source>
</reference>
<dbReference type="PANTHER" id="PTHR39419">
    <property type="entry name" value="SLL0814 PROTEIN"/>
    <property type="match status" value="1"/>
</dbReference>
<feature type="transmembrane region" description="Helical" evidence="1">
    <location>
        <begin position="169"/>
        <end position="185"/>
    </location>
</feature>
<proteinExistence type="predicted"/>
<name>A0A6B0YM26_9CHLR</name>